<reference evidence="2 4" key="1">
    <citation type="journal article" date="2008" name="Science">
        <title>The Physcomitrella genome reveals evolutionary insights into the conquest of land by plants.</title>
        <authorList>
            <person name="Rensing S."/>
            <person name="Lang D."/>
            <person name="Zimmer A."/>
            <person name="Terry A."/>
            <person name="Salamov A."/>
            <person name="Shapiro H."/>
            <person name="Nishiyama T."/>
            <person name="Perroud P.-F."/>
            <person name="Lindquist E."/>
            <person name="Kamisugi Y."/>
            <person name="Tanahashi T."/>
            <person name="Sakakibara K."/>
            <person name="Fujita T."/>
            <person name="Oishi K."/>
            <person name="Shin-I T."/>
            <person name="Kuroki Y."/>
            <person name="Toyoda A."/>
            <person name="Suzuki Y."/>
            <person name="Hashimoto A."/>
            <person name="Yamaguchi K."/>
            <person name="Sugano A."/>
            <person name="Kohara Y."/>
            <person name="Fujiyama A."/>
            <person name="Anterola A."/>
            <person name="Aoki S."/>
            <person name="Ashton N."/>
            <person name="Barbazuk W.B."/>
            <person name="Barker E."/>
            <person name="Bennetzen J."/>
            <person name="Bezanilla M."/>
            <person name="Blankenship R."/>
            <person name="Cho S.H."/>
            <person name="Dutcher S."/>
            <person name="Estelle M."/>
            <person name="Fawcett J.A."/>
            <person name="Gundlach H."/>
            <person name="Hanada K."/>
            <person name="Heyl A."/>
            <person name="Hicks K.A."/>
            <person name="Hugh J."/>
            <person name="Lohr M."/>
            <person name="Mayer K."/>
            <person name="Melkozernov A."/>
            <person name="Murata T."/>
            <person name="Nelson D."/>
            <person name="Pils B."/>
            <person name="Prigge M."/>
            <person name="Reiss B."/>
            <person name="Renner T."/>
            <person name="Rombauts S."/>
            <person name="Rushton P."/>
            <person name="Sanderfoot A."/>
            <person name="Schween G."/>
            <person name="Shiu S.-H."/>
            <person name="Stueber K."/>
            <person name="Theodoulou F.L."/>
            <person name="Tu H."/>
            <person name="Van de Peer Y."/>
            <person name="Verrier P.J."/>
            <person name="Waters E."/>
            <person name="Wood A."/>
            <person name="Yang L."/>
            <person name="Cove D."/>
            <person name="Cuming A."/>
            <person name="Hasebe M."/>
            <person name="Lucas S."/>
            <person name="Mishler D.B."/>
            <person name="Reski R."/>
            <person name="Grigoriev I."/>
            <person name="Quatrano R.S."/>
            <person name="Boore J.L."/>
        </authorList>
    </citation>
    <scope>NUCLEOTIDE SEQUENCE [LARGE SCALE GENOMIC DNA]</scope>
    <source>
        <strain evidence="3 4">cv. Gransden 2004</strain>
    </source>
</reference>
<dbReference type="Gramene" id="Pp3c8_4790V3.1">
    <property type="protein sequence ID" value="PAC:32966118.CDS.1"/>
    <property type="gene ID" value="Pp3c8_4790"/>
</dbReference>
<dbReference type="Gramene" id="Pp3c8_4790V3.3">
    <property type="protein sequence ID" value="PAC:32966120.CDS.1"/>
    <property type="gene ID" value="Pp3c8_4790"/>
</dbReference>
<organism evidence="2">
    <name type="scientific">Physcomitrium patens</name>
    <name type="common">Spreading-leaved earth moss</name>
    <name type="synonym">Physcomitrella patens</name>
    <dbReference type="NCBI Taxonomy" id="3218"/>
    <lineage>
        <taxon>Eukaryota</taxon>
        <taxon>Viridiplantae</taxon>
        <taxon>Streptophyta</taxon>
        <taxon>Embryophyta</taxon>
        <taxon>Bryophyta</taxon>
        <taxon>Bryophytina</taxon>
        <taxon>Bryopsida</taxon>
        <taxon>Funariidae</taxon>
        <taxon>Funariales</taxon>
        <taxon>Funariaceae</taxon>
        <taxon>Physcomitrium</taxon>
    </lineage>
</organism>
<sequence length="67" mass="7417">MGVGRTLRAVENLRILLHRWNFFEITSTIELTRTLERGESGGGIGVQVDEGRGTSQPRRRGGQGPHC</sequence>
<name>A0A2K1K662_PHYPA</name>
<reference evidence="2 4" key="2">
    <citation type="journal article" date="2018" name="Plant J.">
        <title>The Physcomitrella patens chromosome-scale assembly reveals moss genome structure and evolution.</title>
        <authorList>
            <person name="Lang D."/>
            <person name="Ullrich K.K."/>
            <person name="Murat F."/>
            <person name="Fuchs J."/>
            <person name="Jenkins J."/>
            <person name="Haas F.B."/>
            <person name="Piednoel M."/>
            <person name="Gundlach H."/>
            <person name="Van Bel M."/>
            <person name="Meyberg R."/>
            <person name="Vives C."/>
            <person name="Morata J."/>
            <person name="Symeonidi A."/>
            <person name="Hiss M."/>
            <person name="Muchero W."/>
            <person name="Kamisugi Y."/>
            <person name="Saleh O."/>
            <person name="Blanc G."/>
            <person name="Decker E.L."/>
            <person name="van Gessel N."/>
            <person name="Grimwood J."/>
            <person name="Hayes R.D."/>
            <person name="Graham S.W."/>
            <person name="Gunter L.E."/>
            <person name="McDaniel S.F."/>
            <person name="Hoernstein S.N.W."/>
            <person name="Larsson A."/>
            <person name="Li F.W."/>
            <person name="Perroud P.F."/>
            <person name="Phillips J."/>
            <person name="Ranjan P."/>
            <person name="Rokshar D.S."/>
            <person name="Rothfels C.J."/>
            <person name="Schneider L."/>
            <person name="Shu S."/>
            <person name="Stevenson D.W."/>
            <person name="Thummler F."/>
            <person name="Tillich M."/>
            <person name="Villarreal Aguilar J.C."/>
            <person name="Widiez T."/>
            <person name="Wong G.K."/>
            <person name="Wymore A."/>
            <person name="Zhang Y."/>
            <person name="Zimmer A.D."/>
            <person name="Quatrano R.S."/>
            <person name="Mayer K.F.X."/>
            <person name="Goodstein D."/>
            <person name="Casacuberta J.M."/>
            <person name="Vandepoele K."/>
            <person name="Reski R."/>
            <person name="Cuming A.C."/>
            <person name="Tuskan G.A."/>
            <person name="Maumus F."/>
            <person name="Salse J."/>
            <person name="Schmutz J."/>
            <person name="Rensing S.A."/>
        </authorList>
    </citation>
    <scope>NUCLEOTIDE SEQUENCE [LARGE SCALE GENOMIC DNA]</scope>
    <source>
        <strain evidence="3 4">cv. Gransden 2004</strain>
    </source>
</reference>
<reference evidence="3" key="3">
    <citation type="submission" date="2020-12" db="UniProtKB">
        <authorList>
            <consortium name="EnsemblPlants"/>
        </authorList>
    </citation>
    <scope>IDENTIFICATION</scope>
</reference>
<dbReference type="Proteomes" id="UP000006727">
    <property type="component" value="Chromosome 8"/>
</dbReference>
<evidence type="ECO:0000313" key="3">
    <source>
        <dbReference type="EnsemblPlants" id="PAC:32966118.CDS.1"/>
    </source>
</evidence>
<feature type="region of interest" description="Disordered" evidence="1">
    <location>
        <begin position="38"/>
        <end position="67"/>
    </location>
</feature>
<dbReference type="AlphaFoldDB" id="A0A2K1K662"/>
<dbReference type="InParanoid" id="A0A2K1K662"/>
<dbReference type="EnsemblPlants" id="Pp3c8_4790V3.1">
    <property type="protein sequence ID" value="PAC:32966118.CDS.1"/>
    <property type="gene ID" value="Pp3c8_4790"/>
</dbReference>
<dbReference type="EMBL" id="ABEU02000008">
    <property type="protein sequence ID" value="PNR49269.1"/>
    <property type="molecule type" value="Genomic_DNA"/>
</dbReference>
<dbReference type="EnsemblPlants" id="Pp3c8_4790V3.3">
    <property type="protein sequence ID" value="PAC:32966120.CDS.1"/>
    <property type="gene ID" value="Pp3c8_4790"/>
</dbReference>
<evidence type="ECO:0000256" key="1">
    <source>
        <dbReference type="SAM" id="MobiDB-lite"/>
    </source>
</evidence>
<dbReference type="Gramene" id="Pp3c8_4790V3.2">
    <property type="protein sequence ID" value="PAC:32966119.CDS.1"/>
    <property type="gene ID" value="Pp3c8_4790"/>
</dbReference>
<gene>
    <name evidence="2" type="ORF">PHYPA_011165</name>
</gene>
<accession>A0A2K1K662</accession>
<keyword evidence="4" id="KW-1185">Reference proteome</keyword>
<evidence type="ECO:0000313" key="2">
    <source>
        <dbReference type="EMBL" id="PNR49269.1"/>
    </source>
</evidence>
<dbReference type="EnsemblPlants" id="Pp3c8_4790V3.2">
    <property type="protein sequence ID" value="PAC:32966119.CDS.1"/>
    <property type="gene ID" value="Pp3c8_4790"/>
</dbReference>
<proteinExistence type="predicted"/>
<evidence type="ECO:0000313" key="4">
    <source>
        <dbReference type="Proteomes" id="UP000006727"/>
    </source>
</evidence>
<protein>
    <submittedName>
        <fullName evidence="2 3">Uncharacterized protein</fullName>
    </submittedName>
</protein>